<protein>
    <submittedName>
        <fullName evidence="1">Uncharacterized protein</fullName>
    </submittedName>
</protein>
<organism evidence="1 2">
    <name type="scientific">Hypholoma sublateritium (strain FD-334 SS-4)</name>
    <dbReference type="NCBI Taxonomy" id="945553"/>
    <lineage>
        <taxon>Eukaryota</taxon>
        <taxon>Fungi</taxon>
        <taxon>Dikarya</taxon>
        <taxon>Basidiomycota</taxon>
        <taxon>Agaricomycotina</taxon>
        <taxon>Agaricomycetes</taxon>
        <taxon>Agaricomycetidae</taxon>
        <taxon>Agaricales</taxon>
        <taxon>Agaricineae</taxon>
        <taxon>Strophariaceae</taxon>
        <taxon>Hypholoma</taxon>
    </lineage>
</organism>
<dbReference type="AlphaFoldDB" id="A0A0D2KLB9"/>
<dbReference type="EMBL" id="KN817645">
    <property type="protein sequence ID" value="KJA15417.1"/>
    <property type="molecule type" value="Genomic_DNA"/>
</dbReference>
<evidence type="ECO:0000313" key="2">
    <source>
        <dbReference type="Proteomes" id="UP000054270"/>
    </source>
</evidence>
<dbReference type="InterPro" id="IPR032675">
    <property type="entry name" value="LRR_dom_sf"/>
</dbReference>
<dbReference type="Proteomes" id="UP000054270">
    <property type="component" value="Unassembled WGS sequence"/>
</dbReference>
<sequence length="515" mass="58106">MPHLPTHESLSVFLPALPAELFAIIASLIPLTQAPCTLLSLALVNHELQEKVLPLLYARLILKNESGALSVFRKILAEPERGLEVKELYILSSLSHASRKGEYAFDVVTGIRSIVEKGFLPRLSALGIYLTRNWNADKRVAYGRLPTEFWKDLRGHCPQLHTIILRKVRDTEDHPWLHRTIIDDMGLFAGLSTLSLDLREGPVMKPIQVKLLATISQLASSLERLALARLGERLNFSVITRFHFPQLKSIKLSEFSANRDGKEAMSFWRQHPRLEGISIIMGEGRWFSEEVDSSLLPNLRHLKAKFADVRILVPILHRIQSLSITESQNAQIPYLLREMIPKGLPSLKSLTAHLRDLRNIEGAMWYEKSDGSFHVAETRKEAERTVTNNFMHSIVRGAPNLVELAIHFVSPYLAKFPSLQRFYTRGFHLKKDQYPQLAKTADKVAEFLSVANTLATKCPRLGMVTSMSADVLPYLAAKIQRNSEGEVQLVRRVAGVGLQIPEDGLDPFPFNQNDS</sequence>
<accession>A0A0D2KLB9</accession>
<name>A0A0D2KLB9_HYPSF</name>
<reference evidence="2" key="1">
    <citation type="submission" date="2014-04" db="EMBL/GenBank/DDBJ databases">
        <title>Evolutionary Origins and Diversification of the Mycorrhizal Mutualists.</title>
        <authorList>
            <consortium name="DOE Joint Genome Institute"/>
            <consortium name="Mycorrhizal Genomics Consortium"/>
            <person name="Kohler A."/>
            <person name="Kuo A."/>
            <person name="Nagy L.G."/>
            <person name="Floudas D."/>
            <person name="Copeland A."/>
            <person name="Barry K.W."/>
            <person name="Cichocki N."/>
            <person name="Veneault-Fourrey C."/>
            <person name="LaButti K."/>
            <person name="Lindquist E.A."/>
            <person name="Lipzen A."/>
            <person name="Lundell T."/>
            <person name="Morin E."/>
            <person name="Murat C."/>
            <person name="Riley R."/>
            <person name="Ohm R."/>
            <person name="Sun H."/>
            <person name="Tunlid A."/>
            <person name="Henrissat B."/>
            <person name="Grigoriev I.V."/>
            <person name="Hibbett D.S."/>
            <person name="Martin F."/>
        </authorList>
    </citation>
    <scope>NUCLEOTIDE SEQUENCE [LARGE SCALE GENOMIC DNA]</scope>
    <source>
        <strain evidence="2">FD-334 SS-4</strain>
    </source>
</reference>
<dbReference type="OrthoDB" id="2995895at2759"/>
<dbReference type="SUPFAM" id="SSF52047">
    <property type="entry name" value="RNI-like"/>
    <property type="match status" value="1"/>
</dbReference>
<proteinExistence type="predicted"/>
<dbReference type="Gene3D" id="3.80.10.10">
    <property type="entry name" value="Ribonuclease Inhibitor"/>
    <property type="match status" value="1"/>
</dbReference>
<evidence type="ECO:0000313" key="1">
    <source>
        <dbReference type="EMBL" id="KJA15417.1"/>
    </source>
</evidence>
<keyword evidence="2" id="KW-1185">Reference proteome</keyword>
<gene>
    <name evidence="1" type="ORF">HYPSUDRAFT_72088</name>
</gene>